<dbReference type="RefSeq" id="WP_209695142.1">
    <property type="nucleotide sequence ID" value="NZ_JAGINT010000001.1"/>
</dbReference>
<keyword evidence="3" id="KW-1185">Reference proteome</keyword>
<feature type="compositionally biased region" description="Polar residues" evidence="1">
    <location>
        <begin position="42"/>
        <end position="64"/>
    </location>
</feature>
<evidence type="ECO:0000313" key="2">
    <source>
        <dbReference type="EMBL" id="MBP2352384.1"/>
    </source>
</evidence>
<dbReference type="Proteomes" id="UP000755585">
    <property type="component" value="Unassembled WGS sequence"/>
</dbReference>
<reference evidence="2 3" key="1">
    <citation type="submission" date="2021-03" db="EMBL/GenBank/DDBJ databases">
        <title>Sequencing the genomes of 1000 actinobacteria strains.</title>
        <authorList>
            <person name="Klenk H.-P."/>
        </authorList>
    </citation>
    <scope>NUCLEOTIDE SEQUENCE [LARGE SCALE GENOMIC DNA]</scope>
    <source>
        <strain evidence="2 3">DSM 18824</strain>
    </source>
</reference>
<proteinExistence type="predicted"/>
<evidence type="ECO:0000256" key="1">
    <source>
        <dbReference type="SAM" id="MobiDB-lite"/>
    </source>
</evidence>
<evidence type="ECO:0000313" key="3">
    <source>
        <dbReference type="Proteomes" id="UP000755585"/>
    </source>
</evidence>
<feature type="region of interest" description="Disordered" evidence="1">
    <location>
        <begin position="42"/>
        <end position="75"/>
    </location>
</feature>
<comment type="caution">
    <text evidence="2">The sequence shown here is derived from an EMBL/GenBank/DDBJ whole genome shotgun (WGS) entry which is preliminary data.</text>
</comment>
<dbReference type="EMBL" id="JAGINT010000001">
    <property type="protein sequence ID" value="MBP2352384.1"/>
    <property type="molecule type" value="Genomic_DNA"/>
</dbReference>
<name>A0ABS4UL79_9ACTN</name>
<sequence>MSAAAISPTASISVVPASRIGWNSRLPSVASPTYANRTLSTVLPRSGAGMNSSGGSRSTTTDEFASSGRDLVHSDQVLNTGAMCSASKNTEPP</sequence>
<gene>
    <name evidence="2" type="ORF">JOF29_003467</name>
</gene>
<accession>A0ABS4UL79</accession>
<organism evidence="2 3">
    <name type="scientific">Kribbella aluminosa</name>
    <dbReference type="NCBI Taxonomy" id="416017"/>
    <lineage>
        <taxon>Bacteria</taxon>
        <taxon>Bacillati</taxon>
        <taxon>Actinomycetota</taxon>
        <taxon>Actinomycetes</taxon>
        <taxon>Propionibacteriales</taxon>
        <taxon>Kribbellaceae</taxon>
        <taxon>Kribbella</taxon>
    </lineage>
</organism>
<protein>
    <submittedName>
        <fullName evidence="2">Uncharacterized protein</fullName>
    </submittedName>
</protein>